<feature type="region of interest" description="Disordered" evidence="4">
    <location>
        <begin position="147"/>
        <end position="229"/>
    </location>
</feature>
<dbReference type="EMBL" id="JAPWTK010000033">
    <property type="protein sequence ID" value="KAJ8956071.1"/>
    <property type="molecule type" value="Genomic_DNA"/>
</dbReference>
<keyword evidence="7" id="KW-1185">Reference proteome</keyword>
<feature type="domain" description="SH3" evidence="5">
    <location>
        <begin position="229"/>
        <end position="297"/>
    </location>
</feature>
<evidence type="ECO:0000313" key="6">
    <source>
        <dbReference type="EMBL" id="KAJ8956071.1"/>
    </source>
</evidence>
<dbReference type="InterPro" id="IPR035753">
    <property type="entry name" value="RIM-BP_SH3_2"/>
</dbReference>
<sequence length="347" mass="38637">MYQYVVYSSTLVLEINGMGVIEPEDSDSQALKAMGLLGPQDGTLLVTWHPITTPHHPGSSITGYAVYADGKKVTDVDSPTGDHALIDISKLLGLNPKHVTVRTKARDSQSADSVPTPIPLSVLRGGAVKSRQQPHSAVMPVHIRQQIPRQQQQGQQVIEPDENLSDKEIFPNSTTHRQQGGIPSIAITSQPSQRISQQMRNQSMQVMQGARGGPNNTQNNPNNPPNPQKRARWFVALFDYDPATMSPNPDACDEELPFSEGDTIKVWGDKDADGFYWGECRGRRGYVPHNMVMELEGNQNRDRWGDIYANMPVKRMVALYDYDPQELSPNVDAELNIIVIDYHDYLI</sequence>
<protein>
    <recommendedName>
        <fullName evidence="5">SH3 domain-containing protein</fullName>
    </recommendedName>
</protein>
<dbReference type="PANTHER" id="PTHR14234">
    <property type="entry name" value="RIM BINDING PROTEIN-RELATED"/>
    <property type="match status" value="1"/>
</dbReference>
<feature type="compositionally biased region" description="Polar residues" evidence="4">
    <location>
        <begin position="186"/>
        <end position="206"/>
    </location>
</feature>
<dbReference type="PROSITE" id="PS50002">
    <property type="entry name" value="SH3"/>
    <property type="match status" value="1"/>
</dbReference>
<keyword evidence="1 3" id="KW-0728">SH3 domain</keyword>
<dbReference type="PANTHER" id="PTHR14234:SF19">
    <property type="entry name" value="RIM-BINDING PROTEIN, ISOFORM F"/>
    <property type="match status" value="1"/>
</dbReference>
<dbReference type="CDD" id="cd12012">
    <property type="entry name" value="SH3_RIM-BP_2"/>
    <property type="match status" value="1"/>
</dbReference>
<evidence type="ECO:0000259" key="5">
    <source>
        <dbReference type="PROSITE" id="PS50002"/>
    </source>
</evidence>
<dbReference type="Gene3D" id="2.60.40.10">
    <property type="entry name" value="Immunoglobulins"/>
    <property type="match status" value="1"/>
</dbReference>
<dbReference type="SMART" id="SM00326">
    <property type="entry name" value="SH3"/>
    <property type="match status" value="1"/>
</dbReference>
<evidence type="ECO:0000256" key="4">
    <source>
        <dbReference type="SAM" id="MobiDB-lite"/>
    </source>
</evidence>
<dbReference type="InterPro" id="IPR001452">
    <property type="entry name" value="SH3_domain"/>
</dbReference>
<dbReference type="Pfam" id="PF07653">
    <property type="entry name" value="SH3_2"/>
    <property type="match status" value="1"/>
</dbReference>
<feature type="compositionally biased region" description="Low complexity" evidence="4">
    <location>
        <begin position="147"/>
        <end position="156"/>
    </location>
</feature>
<dbReference type="InterPro" id="IPR057884">
    <property type="entry name" value="FN3_RIM-BP1/2/3"/>
</dbReference>
<name>A0AAV8YZA4_9CUCU</name>
<keyword evidence="2" id="KW-0677">Repeat</keyword>
<evidence type="ECO:0000313" key="7">
    <source>
        <dbReference type="Proteomes" id="UP001162162"/>
    </source>
</evidence>
<dbReference type="SUPFAM" id="SSF50044">
    <property type="entry name" value="SH3-domain"/>
    <property type="match status" value="1"/>
</dbReference>
<accession>A0AAV8YZA4</accession>
<comment type="caution">
    <text evidence="6">The sequence shown here is derived from an EMBL/GenBank/DDBJ whole genome shotgun (WGS) entry which is preliminary data.</text>
</comment>
<dbReference type="InterPro" id="IPR040325">
    <property type="entry name" value="RIMBP1/2/3"/>
</dbReference>
<proteinExistence type="predicted"/>
<dbReference type="InterPro" id="IPR013783">
    <property type="entry name" value="Ig-like_fold"/>
</dbReference>
<dbReference type="FunFam" id="2.30.30.40:FF:000023">
    <property type="entry name" value="RIMS-binding protein 2 isoform F"/>
    <property type="match status" value="1"/>
</dbReference>
<dbReference type="Gene3D" id="2.30.30.40">
    <property type="entry name" value="SH3 Domains"/>
    <property type="match status" value="2"/>
</dbReference>
<evidence type="ECO:0000256" key="1">
    <source>
        <dbReference type="ARBA" id="ARBA00022443"/>
    </source>
</evidence>
<reference evidence="6" key="1">
    <citation type="journal article" date="2023" name="Insect Mol. Biol.">
        <title>Genome sequencing provides insights into the evolution of gene families encoding plant cell wall-degrading enzymes in longhorned beetles.</title>
        <authorList>
            <person name="Shin N.R."/>
            <person name="Okamura Y."/>
            <person name="Kirsch R."/>
            <person name="Pauchet Y."/>
        </authorList>
    </citation>
    <scope>NUCLEOTIDE SEQUENCE</scope>
    <source>
        <strain evidence="6">AMC_N1</strain>
    </source>
</reference>
<dbReference type="AlphaFoldDB" id="A0AAV8YZA4"/>
<dbReference type="InterPro" id="IPR036028">
    <property type="entry name" value="SH3-like_dom_sf"/>
</dbReference>
<dbReference type="GO" id="GO:0045202">
    <property type="term" value="C:synapse"/>
    <property type="evidence" value="ECO:0007669"/>
    <property type="project" value="GOC"/>
</dbReference>
<dbReference type="Pfam" id="PF25523">
    <property type="entry name" value="Ig_RIMBP2"/>
    <property type="match status" value="1"/>
</dbReference>
<gene>
    <name evidence="6" type="ORF">NQ318_016523</name>
</gene>
<organism evidence="6 7">
    <name type="scientific">Aromia moschata</name>
    <dbReference type="NCBI Taxonomy" id="1265417"/>
    <lineage>
        <taxon>Eukaryota</taxon>
        <taxon>Metazoa</taxon>
        <taxon>Ecdysozoa</taxon>
        <taxon>Arthropoda</taxon>
        <taxon>Hexapoda</taxon>
        <taxon>Insecta</taxon>
        <taxon>Pterygota</taxon>
        <taxon>Neoptera</taxon>
        <taxon>Endopterygota</taxon>
        <taxon>Coleoptera</taxon>
        <taxon>Polyphaga</taxon>
        <taxon>Cucujiformia</taxon>
        <taxon>Chrysomeloidea</taxon>
        <taxon>Cerambycidae</taxon>
        <taxon>Cerambycinae</taxon>
        <taxon>Callichromatini</taxon>
        <taxon>Aromia</taxon>
    </lineage>
</organism>
<evidence type="ECO:0000256" key="2">
    <source>
        <dbReference type="ARBA" id="ARBA00022737"/>
    </source>
</evidence>
<dbReference type="FunFam" id="2.60.40.10:FF:000072">
    <property type="entry name" value="RIMS-binding protein 2 isoform X1"/>
    <property type="match status" value="1"/>
</dbReference>
<dbReference type="GO" id="GO:0007274">
    <property type="term" value="P:neuromuscular synaptic transmission"/>
    <property type="evidence" value="ECO:0007669"/>
    <property type="project" value="TreeGrafter"/>
</dbReference>
<dbReference type="Proteomes" id="UP001162162">
    <property type="component" value="Unassembled WGS sequence"/>
</dbReference>
<evidence type="ECO:0000256" key="3">
    <source>
        <dbReference type="PROSITE-ProRule" id="PRU00192"/>
    </source>
</evidence>